<keyword evidence="2 3" id="KW-0808">Transferase</keyword>
<dbReference type="InterPro" id="IPR051199">
    <property type="entry name" value="LPS_LOS_Heptosyltrfase"/>
</dbReference>
<name>A0A831XFD3_GEOME</name>
<dbReference type="GO" id="GO:0008713">
    <property type="term" value="F:ADP-heptose-lipopolysaccharide heptosyltransferase activity"/>
    <property type="evidence" value="ECO:0007669"/>
    <property type="project" value="TreeGrafter"/>
</dbReference>
<evidence type="ECO:0000256" key="2">
    <source>
        <dbReference type="ARBA" id="ARBA00022679"/>
    </source>
</evidence>
<dbReference type="PANTHER" id="PTHR30160:SF7">
    <property type="entry name" value="ADP-HEPTOSE--LPS HEPTOSYLTRANSFERASE 2"/>
    <property type="match status" value="1"/>
</dbReference>
<dbReference type="InterPro" id="IPR002201">
    <property type="entry name" value="Glyco_trans_9"/>
</dbReference>
<evidence type="ECO:0000256" key="1">
    <source>
        <dbReference type="ARBA" id="ARBA00022676"/>
    </source>
</evidence>
<dbReference type="AlphaFoldDB" id="A0A831XFD3"/>
<organism evidence="3">
    <name type="scientific">Geobacter metallireducens</name>
    <dbReference type="NCBI Taxonomy" id="28232"/>
    <lineage>
        <taxon>Bacteria</taxon>
        <taxon>Pseudomonadati</taxon>
        <taxon>Thermodesulfobacteriota</taxon>
        <taxon>Desulfuromonadia</taxon>
        <taxon>Geobacterales</taxon>
        <taxon>Geobacteraceae</taxon>
        <taxon>Geobacter</taxon>
    </lineage>
</organism>
<dbReference type="Pfam" id="PF01075">
    <property type="entry name" value="Glyco_transf_9"/>
    <property type="match status" value="1"/>
</dbReference>
<dbReference type="GO" id="GO:0009244">
    <property type="term" value="P:lipopolysaccharide core region biosynthetic process"/>
    <property type="evidence" value="ECO:0007669"/>
    <property type="project" value="TreeGrafter"/>
</dbReference>
<evidence type="ECO:0000313" key="3">
    <source>
        <dbReference type="EMBL" id="HEN43002.1"/>
    </source>
</evidence>
<dbReference type="Gene3D" id="3.40.50.2000">
    <property type="entry name" value="Glycogen Phosphorylase B"/>
    <property type="match status" value="2"/>
</dbReference>
<gene>
    <name evidence="3" type="ORF">ENQ87_11665</name>
</gene>
<keyword evidence="1" id="KW-0328">Glycosyltransferase</keyword>
<reference evidence="3" key="1">
    <citation type="journal article" date="2020" name="mSystems">
        <title>Genome- and Community-Level Interaction Insights into Carbon Utilization and Element Cycling Functions of Hydrothermarchaeota in Hydrothermal Sediment.</title>
        <authorList>
            <person name="Zhou Z."/>
            <person name="Liu Y."/>
            <person name="Xu W."/>
            <person name="Pan J."/>
            <person name="Luo Z.H."/>
            <person name="Li M."/>
        </authorList>
    </citation>
    <scope>NUCLEOTIDE SEQUENCE [LARGE SCALE GENOMIC DNA]</scope>
    <source>
        <strain evidence="3">SpSt-349</strain>
    </source>
</reference>
<dbReference type="GO" id="GO:0005829">
    <property type="term" value="C:cytosol"/>
    <property type="evidence" value="ECO:0007669"/>
    <property type="project" value="TreeGrafter"/>
</dbReference>
<proteinExistence type="predicted"/>
<comment type="caution">
    <text evidence="3">The sequence shown here is derived from an EMBL/GenBank/DDBJ whole genome shotgun (WGS) entry which is preliminary data.</text>
</comment>
<dbReference type="PANTHER" id="PTHR30160">
    <property type="entry name" value="TETRAACYLDISACCHARIDE 4'-KINASE-RELATED"/>
    <property type="match status" value="1"/>
</dbReference>
<dbReference type="SUPFAM" id="SSF53756">
    <property type="entry name" value="UDP-Glycosyltransferase/glycogen phosphorylase"/>
    <property type="match status" value="1"/>
</dbReference>
<protein>
    <submittedName>
        <fullName evidence="3">Glycosyltransferase family 9 protein</fullName>
    </submittedName>
</protein>
<dbReference type="CDD" id="cd03789">
    <property type="entry name" value="GT9_LPS_heptosyltransferase"/>
    <property type="match status" value="1"/>
</dbReference>
<dbReference type="EMBL" id="DSOV01000051">
    <property type="protein sequence ID" value="HEN43002.1"/>
    <property type="molecule type" value="Genomic_DNA"/>
</dbReference>
<accession>A0A831XFD3</accession>
<sequence>MRHTRILKAIDPLVGRLGMLLPRPKGKTDFVPQKVLFIRPGGIGDAVLLIPAIRALCACYPQMAVEVLAEQRNAGVFSLCPEVRLVCCYDIPSELFAILRSRYDVIFDTEQWHRLSSVMARIIRASVRIGFSTNDRSRFFSNQVSYGQDDYEADSFMHMLSPLVHVPESEEYGSFLSISVRDSEAAAAFLSVLGGGVLVTLFPGASITERRWGPEKFCELTRRLQGTCEVVVVGGAVDRDDAESIEQAGALNLAGKTTLAETAAIIARSSLLVSGDSGILHIAVGLGIPTVSLFGPGRARKWAPRGANHIVINRNLPCSPCTTFGYTPKCPINARCMAEISVDEVEQAVMTLLARKNFGKRNKSLD</sequence>